<keyword evidence="1" id="KW-0677">Repeat</keyword>
<dbReference type="OrthoDB" id="607373at2759"/>
<organism evidence="3 4">
    <name type="scientific">Vitis vinifera</name>
    <name type="common">Grape</name>
    <dbReference type="NCBI Taxonomy" id="29760"/>
    <lineage>
        <taxon>Eukaryota</taxon>
        <taxon>Viridiplantae</taxon>
        <taxon>Streptophyta</taxon>
        <taxon>Embryophyta</taxon>
        <taxon>Tracheophyta</taxon>
        <taxon>Spermatophyta</taxon>
        <taxon>Magnoliopsida</taxon>
        <taxon>eudicotyledons</taxon>
        <taxon>Gunneridae</taxon>
        <taxon>Pentapetalae</taxon>
        <taxon>rosids</taxon>
        <taxon>Vitales</taxon>
        <taxon>Vitaceae</taxon>
        <taxon>Viteae</taxon>
        <taxon>Vitis</taxon>
    </lineage>
</organism>
<evidence type="ECO:0000256" key="1">
    <source>
        <dbReference type="ARBA" id="ARBA00022737"/>
    </source>
</evidence>
<comment type="caution">
    <text evidence="3">The sequence shown here is derived from an EMBL/GenBank/DDBJ whole genome shotgun (WGS) entry which is preliminary data.</text>
</comment>
<evidence type="ECO:0000313" key="3">
    <source>
        <dbReference type="EMBL" id="RVW89641.1"/>
    </source>
</evidence>
<gene>
    <name evidence="3" type="primary">PCMP-H42_10</name>
    <name evidence="3" type="ORF">CK203_036385</name>
</gene>
<feature type="repeat" description="PPR" evidence="2">
    <location>
        <begin position="124"/>
        <end position="158"/>
    </location>
</feature>
<dbReference type="SUPFAM" id="SSF48452">
    <property type="entry name" value="TPR-like"/>
    <property type="match status" value="1"/>
</dbReference>
<dbReference type="Pfam" id="PF13041">
    <property type="entry name" value="PPR_2"/>
    <property type="match status" value="2"/>
</dbReference>
<dbReference type="Pfam" id="PF01535">
    <property type="entry name" value="PPR"/>
    <property type="match status" value="2"/>
</dbReference>
<evidence type="ECO:0000313" key="4">
    <source>
        <dbReference type="Proteomes" id="UP000288805"/>
    </source>
</evidence>
<dbReference type="InterPro" id="IPR011990">
    <property type="entry name" value="TPR-like_helical_dom_sf"/>
</dbReference>
<dbReference type="AlphaFoldDB" id="A0A438HYW1"/>
<sequence length="424" mass="46804">MYGKLGMMMEAKKVLQTMPQPDRVTWNALIGGHAENEEPNEAVKAYKLIREKGIPANYITMVSVLGACSAPDDLLKHGMPIHAHIVLTGFESDDYVKNSLITMYAKCGDLNSSNYIFDGLGNKSPITWNAMVAANAHHGCGEEALKIFGEMRNVGVNLDQFSFSGGLAATANLAVLEEGQQLHGLVIKLGFESDLHVTNAAMDMYGKCGEMHDVLKMLPQPINRSRLSWNILISAFARHGCFQKARETFHEMLKLGPKPDHVTFVSLLSACNHGGLVDEGLAYYDSMTREFGVFPGIEHCVCIIDLLGRSGRLSHAEGFIKEMPVPPNDLAWRSLLAACRIHGNLELARKTAEHLLELDPSDDSAYVLYSNVCATSGKWEDVENLRKEMGSNNIKKQPACSWVKLKDKVHSFGMGEKYHPQASR</sequence>
<dbReference type="Pfam" id="PF20431">
    <property type="entry name" value="E_motif"/>
    <property type="match status" value="1"/>
</dbReference>
<feature type="repeat" description="PPR" evidence="2">
    <location>
        <begin position="225"/>
        <end position="259"/>
    </location>
</feature>
<dbReference type="PANTHER" id="PTHR47926:SF506">
    <property type="entry name" value="TETRATRICOPEPTIDE REPEAT-LIKE SUPERFAMILY PROTEIN ISOFORM 1"/>
    <property type="match status" value="1"/>
</dbReference>
<reference evidence="3 4" key="1">
    <citation type="journal article" date="2018" name="PLoS Genet.">
        <title>Population sequencing reveals clonal diversity and ancestral inbreeding in the grapevine cultivar Chardonnay.</title>
        <authorList>
            <person name="Roach M.J."/>
            <person name="Johnson D.L."/>
            <person name="Bohlmann J."/>
            <person name="van Vuuren H.J."/>
            <person name="Jones S.J."/>
            <person name="Pretorius I.S."/>
            <person name="Schmidt S.A."/>
            <person name="Borneman A.R."/>
        </authorList>
    </citation>
    <scope>NUCLEOTIDE SEQUENCE [LARGE SCALE GENOMIC DNA]</scope>
    <source>
        <strain evidence="4">cv. Chardonnay</strain>
        <tissue evidence="3">Leaf</tissue>
    </source>
</reference>
<dbReference type="PANTHER" id="PTHR47926">
    <property type="entry name" value="PENTATRICOPEPTIDE REPEAT-CONTAINING PROTEIN"/>
    <property type="match status" value="1"/>
</dbReference>
<dbReference type="InterPro" id="IPR046960">
    <property type="entry name" value="PPR_At4g14850-like_plant"/>
</dbReference>
<accession>A0A438HYW1</accession>
<dbReference type="InterPro" id="IPR002885">
    <property type="entry name" value="PPR_rpt"/>
</dbReference>
<dbReference type="GO" id="GO:0003723">
    <property type="term" value="F:RNA binding"/>
    <property type="evidence" value="ECO:0007669"/>
    <property type="project" value="InterPro"/>
</dbReference>
<evidence type="ECO:0000256" key="2">
    <source>
        <dbReference type="PROSITE-ProRule" id="PRU00708"/>
    </source>
</evidence>
<dbReference type="FunFam" id="1.25.40.10:FF:001352">
    <property type="entry name" value="Tetratricopeptide repeat (TPR)-like superfamily protein"/>
    <property type="match status" value="1"/>
</dbReference>
<dbReference type="FunFam" id="1.25.40.10:FF:000288">
    <property type="entry name" value="Pentatricopeptide repeat-containing protein At4g02750"/>
    <property type="match status" value="1"/>
</dbReference>
<dbReference type="Gene3D" id="1.25.40.10">
    <property type="entry name" value="Tetratricopeptide repeat domain"/>
    <property type="match status" value="3"/>
</dbReference>
<name>A0A438HYW1_VITVI</name>
<feature type="repeat" description="PPR" evidence="2">
    <location>
        <begin position="22"/>
        <end position="56"/>
    </location>
</feature>
<dbReference type="GO" id="GO:0009451">
    <property type="term" value="P:RNA modification"/>
    <property type="evidence" value="ECO:0007669"/>
    <property type="project" value="InterPro"/>
</dbReference>
<dbReference type="NCBIfam" id="TIGR00756">
    <property type="entry name" value="PPR"/>
    <property type="match status" value="4"/>
</dbReference>
<protein>
    <submittedName>
        <fullName evidence="3">Pentatricopeptide repeat-containing protein</fullName>
    </submittedName>
</protein>
<dbReference type="InterPro" id="IPR046848">
    <property type="entry name" value="E_motif"/>
</dbReference>
<dbReference type="Proteomes" id="UP000288805">
    <property type="component" value="Unassembled WGS sequence"/>
</dbReference>
<proteinExistence type="predicted"/>
<dbReference type="PROSITE" id="PS51375">
    <property type="entry name" value="PPR"/>
    <property type="match status" value="3"/>
</dbReference>
<dbReference type="EMBL" id="QGNW01000162">
    <property type="protein sequence ID" value="RVW89641.1"/>
    <property type="molecule type" value="Genomic_DNA"/>
</dbReference>